<dbReference type="EMBL" id="RBDY01000001">
    <property type="protein sequence ID" value="RKN27371.1"/>
    <property type="molecule type" value="Genomic_DNA"/>
</dbReference>
<keyword evidence="4" id="KW-0443">Lipid metabolism</keyword>
<dbReference type="EMBL" id="RBDX01000001">
    <property type="protein sequence ID" value="RKN12864.1"/>
    <property type="molecule type" value="Genomic_DNA"/>
</dbReference>
<evidence type="ECO:0000256" key="4">
    <source>
        <dbReference type="ARBA" id="ARBA00023098"/>
    </source>
</evidence>
<keyword evidence="2 8" id="KW-0436">Ligase</keyword>
<evidence type="ECO:0000256" key="3">
    <source>
        <dbReference type="ARBA" id="ARBA00022832"/>
    </source>
</evidence>
<dbReference type="Pfam" id="PF00501">
    <property type="entry name" value="AMP-binding"/>
    <property type="match status" value="1"/>
</dbReference>
<dbReference type="CDD" id="cd05931">
    <property type="entry name" value="FAAL"/>
    <property type="match status" value="1"/>
</dbReference>
<evidence type="ECO:0000313" key="9">
    <source>
        <dbReference type="EMBL" id="RKN27371.1"/>
    </source>
</evidence>
<dbReference type="OrthoDB" id="3671040at2"/>
<feature type="compositionally biased region" description="Polar residues" evidence="5">
    <location>
        <begin position="1"/>
        <end position="11"/>
    </location>
</feature>
<name>A0A3A9WTJ6_9ACTN</name>
<dbReference type="InterPro" id="IPR025110">
    <property type="entry name" value="AMP-bd_C"/>
</dbReference>
<dbReference type="FunFam" id="3.40.50.12780:FF:000013">
    <property type="entry name" value="Long-chain-fatty-acid--AMP ligase FadD32"/>
    <property type="match status" value="1"/>
</dbReference>
<dbReference type="InterPro" id="IPR020845">
    <property type="entry name" value="AMP-binding_CS"/>
</dbReference>
<evidence type="ECO:0000313" key="11">
    <source>
        <dbReference type="Proteomes" id="UP000275024"/>
    </source>
</evidence>
<feature type="domain" description="AMP-dependent synthetase/ligase" evidence="6">
    <location>
        <begin position="35"/>
        <end position="438"/>
    </location>
</feature>
<accession>A0A3A9WTJ6</accession>
<dbReference type="AlphaFoldDB" id="A0A3A9WTJ6"/>
<dbReference type="Pfam" id="PF23024">
    <property type="entry name" value="AMP-dom_DIP2-like"/>
    <property type="match status" value="1"/>
</dbReference>
<dbReference type="PROSITE" id="PS00455">
    <property type="entry name" value="AMP_BINDING"/>
    <property type="match status" value="1"/>
</dbReference>
<evidence type="ECO:0000259" key="7">
    <source>
        <dbReference type="Pfam" id="PF23024"/>
    </source>
</evidence>
<dbReference type="GO" id="GO:0006633">
    <property type="term" value="P:fatty acid biosynthetic process"/>
    <property type="evidence" value="ECO:0007669"/>
    <property type="project" value="TreeGrafter"/>
</dbReference>
<protein>
    <submittedName>
        <fullName evidence="8">Fatty acyl-AMP ligase</fullName>
    </submittedName>
</protein>
<evidence type="ECO:0000313" key="10">
    <source>
        <dbReference type="Proteomes" id="UP000268652"/>
    </source>
</evidence>
<dbReference type="Gene3D" id="3.30.300.30">
    <property type="match status" value="1"/>
</dbReference>
<dbReference type="GO" id="GO:0005886">
    <property type="term" value="C:plasma membrane"/>
    <property type="evidence" value="ECO:0007669"/>
    <property type="project" value="TreeGrafter"/>
</dbReference>
<evidence type="ECO:0000256" key="5">
    <source>
        <dbReference type="SAM" id="MobiDB-lite"/>
    </source>
</evidence>
<dbReference type="GO" id="GO:0070566">
    <property type="term" value="F:adenylyltransferase activity"/>
    <property type="evidence" value="ECO:0007669"/>
    <property type="project" value="TreeGrafter"/>
</dbReference>
<dbReference type="RefSeq" id="WP_120694739.1">
    <property type="nucleotide sequence ID" value="NZ_RBDX01000001.1"/>
</dbReference>
<dbReference type="PANTHER" id="PTHR22754">
    <property type="entry name" value="DISCO-INTERACTING PROTEIN 2 DIP2 -RELATED"/>
    <property type="match status" value="1"/>
</dbReference>
<feature type="region of interest" description="Disordered" evidence="5">
    <location>
        <begin position="1"/>
        <end position="20"/>
    </location>
</feature>
<dbReference type="GO" id="GO:0071766">
    <property type="term" value="P:Actinobacterium-type cell wall biogenesis"/>
    <property type="evidence" value="ECO:0007669"/>
    <property type="project" value="UniProtKB-ARBA"/>
</dbReference>
<dbReference type="InterPro" id="IPR040097">
    <property type="entry name" value="FAAL/FAAC"/>
</dbReference>
<sequence length="615" mass="65949">MVQSTSLTPARSESAPPAEDEPRWLTLIDMCRARAADETDRKYFSFLEHGEEESDFLTPGEVDRLARAIAVTLLEHAPAGSRVLLNYPPGLAFVPAFFGCLYAGMIAVPIPPVEAGRDGAKTSRLEAVTASSEPAVLLSTAATLAKLEASQAVAEALSGVARLATDTVDPEAGAAWTAPDVDGDTVAYLQYSSGSTGLPKGVMLTHANVLDNLALIHENGSRGELPEGSAPPPVVLWLPLFHDMGLVNGILQPLFAGYEVTLMPPLAFVQHPFNWLRAISDRGEAISVAPNFAYELCVRRVSDAQAATLDLSGWKLAAVGAEPVRPDTLDRFVEKFGPAGFHRETFFPCYGLAESTVMVSGGPATEEPVVRSFDAAALVAGKLRPAAPGARARRLVGCGQIQPSLTLRLVDPVTGELCADDEIGEVYVSGHSVGTGYWNAPDLTDDTFRARLPDAPELRFLRTGDLGFLHEGQLFITGRRKDVIILDGLNYYPHDIEESVSRCHHALRQDRVCAFSVDDGGREKLVVLVEIERRHRVLRAGETADGGGPGARNAVAASEIEAAVRRAVAADHAIRVADTLLLRPGILPYTSSAKIKRAECRERYAAGKFDADHLA</sequence>
<comment type="caution">
    <text evidence="8">The sequence shown here is derived from an EMBL/GenBank/DDBJ whole genome shotgun (WGS) entry which is preliminary data.</text>
</comment>
<evidence type="ECO:0000256" key="2">
    <source>
        <dbReference type="ARBA" id="ARBA00022598"/>
    </source>
</evidence>
<gene>
    <name evidence="9" type="ORF">D7318_00155</name>
    <name evidence="8" type="ORF">D7319_02740</name>
</gene>
<dbReference type="InterPro" id="IPR045851">
    <property type="entry name" value="AMP-bd_C_sf"/>
</dbReference>
<dbReference type="Proteomes" id="UP000268652">
    <property type="component" value="Unassembled WGS sequence"/>
</dbReference>
<keyword evidence="3" id="KW-0276">Fatty acid metabolism</keyword>
<dbReference type="SUPFAM" id="SSF56801">
    <property type="entry name" value="Acetyl-CoA synthetase-like"/>
    <property type="match status" value="1"/>
</dbReference>
<dbReference type="PANTHER" id="PTHR22754:SF32">
    <property type="entry name" value="DISCO-INTERACTING PROTEIN 2"/>
    <property type="match status" value="1"/>
</dbReference>
<reference evidence="10 11" key="1">
    <citation type="submission" date="2018-09" db="EMBL/GenBank/DDBJ databases">
        <title>Streptomyces sp. nov. DS1-2, an endophytic actinomycete isolated from roots of Dendrobium scabrilingue.</title>
        <authorList>
            <person name="Kuncharoen N."/>
            <person name="Kudo T."/>
            <person name="Ohkuma M."/>
            <person name="Yuki M."/>
            <person name="Tanasupawat S."/>
        </authorList>
    </citation>
    <scope>NUCLEOTIDE SEQUENCE [LARGE SCALE GENOMIC DNA]</scope>
    <source>
        <strain evidence="8 11">AZ1-7</strain>
        <strain evidence="9 10">DS1-2</strain>
    </source>
</reference>
<dbReference type="InterPro" id="IPR000873">
    <property type="entry name" value="AMP-dep_synth/lig_dom"/>
</dbReference>
<evidence type="ECO:0000313" key="8">
    <source>
        <dbReference type="EMBL" id="RKN12864.1"/>
    </source>
</evidence>
<evidence type="ECO:0000256" key="1">
    <source>
        <dbReference type="ARBA" id="ARBA00006432"/>
    </source>
</evidence>
<dbReference type="GO" id="GO:0016874">
    <property type="term" value="F:ligase activity"/>
    <property type="evidence" value="ECO:0007669"/>
    <property type="project" value="UniProtKB-KW"/>
</dbReference>
<feature type="domain" description="AMP-binding enzyme C-terminal" evidence="7">
    <location>
        <begin position="482"/>
        <end position="538"/>
    </location>
</feature>
<organism evidence="8 11">
    <name type="scientific">Streptomyces radicis</name>
    <dbReference type="NCBI Taxonomy" id="1750517"/>
    <lineage>
        <taxon>Bacteria</taxon>
        <taxon>Bacillati</taxon>
        <taxon>Actinomycetota</taxon>
        <taxon>Actinomycetes</taxon>
        <taxon>Kitasatosporales</taxon>
        <taxon>Streptomycetaceae</taxon>
        <taxon>Streptomyces</taxon>
    </lineage>
</organism>
<proteinExistence type="inferred from homology"/>
<keyword evidence="10" id="KW-1185">Reference proteome</keyword>
<dbReference type="InterPro" id="IPR042099">
    <property type="entry name" value="ANL_N_sf"/>
</dbReference>
<comment type="similarity">
    <text evidence="1">Belongs to the ATP-dependent AMP-binding enzyme family.</text>
</comment>
<evidence type="ECO:0000259" key="6">
    <source>
        <dbReference type="Pfam" id="PF00501"/>
    </source>
</evidence>
<dbReference type="Gene3D" id="3.40.50.12780">
    <property type="entry name" value="N-terminal domain of ligase-like"/>
    <property type="match status" value="1"/>
</dbReference>
<dbReference type="Proteomes" id="UP000275024">
    <property type="component" value="Unassembled WGS sequence"/>
</dbReference>